<keyword evidence="4" id="KW-1185">Reference proteome</keyword>
<evidence type="ECO:0000313" key="3">
    <source>
        <dbReference type="EMBL" id="VVB17070.1"/>
    </source>
</evidence>
<sequence>MNCKDLKVWLLSFCFISESIISQFIKSILLLPPPLIPFLRKTLAPSLSHFPPNSTIKGEIKLHRLVECEGCSVSEPDGLGYYALQWSALNNRTAVAHYIVEVWFFCALARRDSDFTFLLVVALEAMFTSPFSEIDSGGDINATDHTGQTALHWSAVRGVIQVAELLLKCRCNRYL</sequence>
<dbReference type="GO" id="GO:0016409">
    <property type="term" value="F:palmitoyltransferase activity"/>
    <property type="evidence" value="ECO:0007669"/>
    <property type="project" value="TreeGrafter"/>
</dbReference>
<evidence type="ECO:0000256" key="2">
    <source>
        <dbReference type="ARBA" id="ARBA00023043"/>
    </source>
</evidence>
<accession>A0A565CTI3</accession>
<evidence type="ECO:0000313" key="4">
    <source>
        <dbReference type="Proteomes" id="UP000489600"/>
    </source>
</evidence>
<dbReference type="PANTHER" id="PTHR24161">
    <property type="entry name" value="ANK_REP_REGION DOMAIN-CONTAINING PROTEIN-RELATED"/>
    <property type="match status" value="1"/>
</dbReference>
<organism evidence="3 4">
    <name type="scientific">Arabis nemorensis</name>
    <dbReference type="NCBI Taxonomy" id="586526"/>
    <lineage>
        <taxon>Eukaryota</taxon>
        <taxon>Viridiplantae</taxon>
        <taxon>Streptophyta</taxon>
        <taxon>Embryophyta</taxon>
        <taxon>Tracheophyta</taxon>
        <taxon>Spermatophyta</taxon>
        <taxon>Magnoliopsida</taxon>
        <taxon>eudicotyledons</taxon>
        <taxon>Gunneridae</taxon>
        <taxon>Pentapetalae</taxon>
        <taxon>rosids</taxon>
        <taxon>malvids</taxon>
        <taxon>Brassicales</taxon>
        <taxon>Brassicaceae</taxon>
        <taxon>Arabideae</taxon>
        <taxon>Arabis</taxon>
    </lineage>
</organism>
<dbReference type="AlphaFoldDB" id="A0A565CTI3"/>
<dbReference type="InterPro" id="IPR002110">
    <property type="entry name" value="Ankyrin_rpt"/>
</dbReference>
<name>A0A565CTI3_9BRAS</name>
<evidence type="ECO:0000256" key="1">
    <source>
        <dbReference type="ARBA" id="ARBA00022737"/>
    </source>
</evidence>
<dbReference type="EMBL" id="CABITT030000008">
    <property type="protein sequence ID" value="VVB17070.1"/>
    <property type="molecule type" value="Genomic_DNA"/>
</dbReference>
<gene>
    <name evidence="3" type="ORF">ANE_LOCUS27514</name>
</gene>
<dbReference type="SUPFAM" id="SSF48403">
    <property type="entry name" value="Ankyrin repeat"/>
    <property type="match status" value="1"/>
</dbReference>
<dbReference type="Proteomes" id="UP000489600">
    <property type="component" value="Unassembled WGS sequence"/>
</dbReference>
<dbReference type="Gene3D" id="1.25.40.20">
    <property type="entry name" value="Ankyrin repeat-containing domain"/>
    <property type="match status" value="1"/>
</dbReference>
<proteinExistence type="predicted"/>
<keyword evidence="2" id="KW-0040">ANK repeat</keyword>
<dbReference type="Pfam" id="PF00023">
    <property type="entry name" value="Ank"/>
    <property type="match status" value="1"/>
</dbReference>
<reference evidence="3" key="1">
    <citation type="submission" date="2019-07" db="EMBL/GenBank/DDBJ databases">
        <authorList>
            <person name="Dittberner H."/>
        </authorList>
    </citation>
    <scope>NUCLEOTIDE SEQUENCE [LARGE SCALE GENOMIC DNA]</scope>
</reference>
<comment type="caution">
    <text evidence="3">The sequence shown here is derived from an EMBL/GenBank/DDBJ whole genome shotgun (WGS) entry which is preliminary data.</text>
</comment>
<protein>
    <submittedName>
        <fullName evidence="3">Uncharacterized protein</fullName>
    </submittedName>
</protein>
<dbReference type="PANTHER" id="PTHR24161:SF17">
    <property type="entry name" value="PALMITOYLTRANSFERASE"/>
    <property type="match status" value="1"/>
</dbReference>
<dbReference type="OrthoDB" id="539213at2759"/>
<dbReference type="GO" id="GO:0000139">
    <property type="term" value="C:Golgi membrane"/>
    <property type="evidence" value="ECO:0007669"/>
    <property type="project" value="TreeGrafter"/>
</dbReference>
<dbReference type="InterPro" id="IPR036770">
    <property type="entry name" value="Ankyrin_rpt-contain_sf"/>
</dbReference>
<keyword evidence="1" id="KW-0677">Repeat</keyword>